<sequence>MANRQNIPLKNALINLAAPLTAAAKNALDSMLRVDTSNLNDKTQGDNFRGAVKGHGNFWNTLGTTIVPTDDHHSQQFLWEKGDNNGYKWGPAVENNFATLRKHAAEKRITLALQDASADLLKAILEAPDDPSLRNILATHPDSQAVFGNITGTWTGWNSNNDNLLDAQALANIKAAASPHLPLAVERKVTAGLATANEQLLKDIVSAANDGEVRQKLLGPDGISAFGNLATYPGWNVNPAAILDANAATRIQAEAKRRLALTAENKVAQGLKTASEALLVEIIKAATPDEVRQQLITPEGKRLFGDFTTYPNWAINTPDVISVAAKDEIQKNAQRILLLHKIQACTNDQLIKNLLIAHDTPTFINAAKALGVPDDCANKMVFGAAHLKEARSQAFMAYAKKNLKNMDGTALNNLVVAVAIGTVIGGARVLLGGTAGVAHPIDDLFTDPNINAGIAKEFLDQAKLEKAYRDDKAQVLAHVNVQQLKDIAQAKDITEFKAKLTAAGIVHHNPPTDWITTATMQEMQNFARTRLNVLQTASISVFAQRPALAALIDQLPSDAQKGLFTNPGIVRSLADARSEEAIKLILGKAATGLNQPLLSNLVTENTQFALASEIANSKIAKIIGDLTVPPGVGMPPAPLLLTPDRVAAINDILTAAPQPDFSTPAGCQAALDSITNHVAFTTPPGVLALGALDNTFGLTGRGGALGFSGTSPQAAIDAQVQHNQDLIIKHNGNLGVLPVIPPASASDQVILRFLMGLEKHQVLPNNEIDALVQAFRAAPTAAEFIRNINPILVSDPYAGTVFSLKDLQQQITPEAYKAAKSGADRALLLDPNAPQAQLRAFVDRQQKERKDFVDLHEKIVAQDKKLHKDIELLSETKPFDWFNPVFQATAKQNANNMLPYYRELDKISSTMVKFYRNEKALLEAQLKSIPDPDTETIPANLAARSARFKFRRQEIQTRLDAANAELERYEKVQKILHGDPGAPDPLLKQGVLNMLEKAVKGGDITFTSHASTYSDHPASEKGRLLHDNVKDAVTISAVVAHTGTAERFQHFTALDKRSGLDILREPIPPGQIRNHTIAVPVDPTNPLSQVIESGYLEERGKDIVSSSKAKGTEISPNYALTIRDIPTVPQGATDAEKKACREARNIMYMEMAMRLIKELNAPPTKEKPIYVQGHNPVVLAGIWRALMVIGKNDPNMEFNSDAIQIPSLAFDKEKFVQKGRMWGETIIDPGFAGFEKNNAVQGCLASIKEYNEEKFGKEAQKQQKQVTANVDVVNTMKTKLGSIITEVNAKNKEAEDTTPTLDSGMKP</sequence>
<dbReference type="PATRIC" id="fig|45067.4.peg.1879"/>
<evidence type="ECO:0000313" key="2">
    <source>
        <dbReference type="Proteomes" id="UP000054869"/>
    </source>
</evidence>
<dbReference type="Proteomes" id="UP000054869">
    <property type="component" value="Unassembled WGS sequence"/>
</dbReference>
<dbReference type="EMBL" id="LNYI01000038">
    <property type="protein sequence ID" value="KTD20535.1"/>
    <property type="molecule type" value="Genomic_DNA"/>
</dbReference>
<evidence type="ECO:0000313" key="1">
    <source>
        <dbReference type="EMBL" id="KTD20535.1"/>
    </source>
</evidence>
<proteinExistence type="predicted"/>
<organism evidence="1 2">
    <name type="scientific">Legionella lansingensis</name>
    <dbReference type="NCBI Taxonomy" id="45067"/>
    <lineage>
        <taxon>Bacteria</taxon>
        <taxon>Pseudomonadati</taxon>
        <taxon>Pseudomonadota</taxon>
        <taxon>Gammaproteobacteria</taxon>
        <taxon>Legionellales</taxon>
        <taxon>Legionellaceae</taxon>
        <taxon>Legionella</taxon>
    </lineage>
</organism>
<accession>A0A0W0VKC6</accession>
<comment type="caution">
    <text evidence="1">The sequence shown here is derived from an EMBL/GenBank/DDBJ whole genome shotgun (WGS) entry which is preliminary data.</text>
</comment>
<dbReference type="RefSeq" id="WP_028373594.1">
    <property type="nucleotide sequence ID" value="NZ_CAAAJD010000019.1"/>
</dbReference>
<dbReference type="OrthoDB" id="5653987at2"/>
<name>A0A0W0VKC6_9GAMM</name>
<keyword evidence="2" id="KW-1185">Reference proteome</keyword>
<gene>
    <name evidence="1" type="ORF">Llan_1788</name>
</gene>
<protein>
    <submittedName>
        <fullName evidence="1">Interaptin</fullName>
    </submittedName>
</protein>
<reference evidence="1 2" key="1">
    <citation type="submission" date="2015-11" db="EMBL/GenBank/DDBJ databases">
        <title>Genomic analysis of 38 Legionella species identifies large and diverse effector repertoires.</title>
        <authorList>
            <person name="Burstein D."/>
            <person name="Amaro F."/>
            <person name="Zusman T."/>
            <person name="Lifshitz Z."/>
            <person name="Cohen O."/>
            <person name="Gilbert J.A."/>
            <person name="Pupko T."/>
            <person name="Shuman H.A."/>
            <person name="Segal G."/>
        </authorList>
    </citation>
    <scope>NUCLEOTIDE SEQUENCE [LARGE SCALE GENOMIC DNA]</scope>
    <source>
        <strain evidence="1 2">ATCC 49751</strain>
    </source>
</reference>
<dbReference type="eggNOG" id="COG4372">
    <property type="taxonomic scope" value="Bacteria"/>
</dbReference>
<dbReference type="STRING" id="45067.Llan_1788"/>